<dbReference type="AlphaFoldDB" id="A0A7K0C178"/>
<keyword evidence="2" id="KW-1185">Reference proteome</keyword>
<gene>
    <name evidence="1" type="ORF">ACRB68_46360</name>
</gene>
<accession>A0A7K0C178</accession>
<dbReference type="EMBL" id="WEGH01000003">
    <property type="protein sequence ID" value="MQY06544.1"/>
    <property type="molecule type" value="Genomic_DNA"/>
</dbReference>
<evidence type="ECO:0008006" key="3">
    <source>
        <dbReference type="Google" id="ProtNLM"/>
    </source>
</evidence>
<reference evidence="1 2" key="1">
    <citation type="submission" date="2019-10" db="EMBL/GenBank/DDBJ databases">
        <title>Actinomadura rubteroloni sp. nov. and Actinomadura macrotermitis sp. nov., isolated from the gut of fungus growing-termite Macrotermes natalensis.</title>
        <authorList>
            <person name="Benndorf R."/>
            <person name="Martin K."/>
            <person name="Kuefner M."/>
            <person name="De Beer W."/>
            <person name="Kaster A.-K."/>
            <person name="Vollmers J."/>
            <person name="Poulsen M."/>
            <person name="Beemelmanns C."/>
        </authorList>
    </citation>
    <scope>NUCLEOTIDE SEQUENCE [LARGE SCALE GENOMIC DNA]</scope>
    <source>
        <strain evidence="1 2">RB68</strain>
    </source>
</reference>
<proteinExistence type="predicted"/>
<dbReference type="SUPFAM" id="SSF52540">
    <property type="entry name" value="P-loop containing nucleoside triphosphate hydrolases"/>
    <property type="match status" value="1"/>
</dbReference>
<dbReference type="OrthoDB" id="4678170at2"/>
<organism evidence="1 2">
    <name type="scientific">Actinomadura macrotermitis</name>
    <dbReference type="NCBI Taxonomy" id="2585200"/>
    <lineage>
        <taxon>Bacteria</taxon>
        <taxon>Bacillati</taxon>
        <taxon>Actinomycetota</taxon>
        <taxon>Actinomycetes</taxon>
        <taxon>Streptosporangiales</taxon>
        <taxon>Thermomonosporaceae</taxon>
        <taxon>Actinomadura</taxon>
    </lineage>
</organism>
<protein>
    <recommendedName>
        <fullName evidence="3">NACHT domain-containing protein</fullName>
    </recommendedName>
</protein>
<dbReference type="InterPro" id="IPR027417">
    <property type="entry name" value="P-loop_NTPase"/>
</dbReference>
<comment type="caution">
    <text evidence="1">The sequence shown here is derived from an EMBL/GenBank/DDBJ whole genome shotgun (WGS) entry which is preliminary data.</text>
</comment>
<dbReference type="Proteomes" id="UP000487268">
    <property type="component" value="Unassembled WGS sequence"/>
</dbReference>
<sequence>MDTSTPVIAHGRAGLGAFTLRPMDRTGLLAPRLADAGLPRRDAAGRRRALVLRGEGGIGKSVLLGQYLERLEAGRRHAVVFVPCPPAGGDLGTFEAADRTLGMATGDLRAAGDGLLDLLGRVRAQGGGEVVLLVDSLDLRLDERTLKPITRVLARALEIGHVVIGCRAPEYTGLLADGAHWLAGRMEPLDLPPLSAPEIIAWAEAYLDRTDEHPADRDAFLASLRDGMAGRRSLQEVCSLPVRLALTCRTFAGLGHVPPELTVHGLFNDYWQTRIRAHGGLAGTPEGRAKETTALKLLAHVVRPDGTVAPHVPDACLDDTDAEGRDLLLSEGVVRDRGTALEFFHQTFAEYGHARWLLRRGVDAPETVRFGERVAAGATPLWEIAGSLLLQAGYRDYLRLAERLPADRPPAARVRAYAALHRPEPEALAVFADEVAGRPGLLPPVLNVLGDAPSARVPHAFATALSLLAAHPESVAVPAVRALAALLPRHPAAEAPDALRSALETVLGAAGALPAATWETLPEQLIVALDGHPARPATLALLRETYARLGRRGQQAALRAHLALDAHLTGADVADLAARALAEPRPHLSKAETVALTGLFWHEPAVRAARDWTSPVAMADEEPPPGWQDGQVEYLRRLAGQDLGVRAQMLDALVERAARTGMDHIEVVRRFTETDPSWTAERLAASTAPRTALAQVIIPLATALAPGLTPAQRASFLDCLTLRRAVEPRRVFPAQIALAGDDVAWQRRILAALARPERSAATVGGAVDAWLDQVPAGVLRALTPGLRTLLEAEDTATRRRRARLEGWAAPTDPAARAWLAGRLLDGPDPKVASAAVTTLTRAFTTTPPSPEAAAWLAGLLASRNPDAAAGVALLLAAPEAPVPEPLVPATVTRLRTAIDHGEPARLTEALARLFAKAARSTRVPARTVEEVHALLRISGSSHPA</sequence>
<dbReference type="RefSeq" id="WP_153535863.1">
    <property type="nucleotide sequence ID" value="NZ_WEGH01000003.1"/>
</dbReference>
<evidence type="ECO:0000313" key="2">
    <source>
        <dbReference type="Proteomes" id="UP000487268"/>
    </source>
</evidence>
<evidence type="ECO:0000313" key="1">
    <source>
        <dbReference type="EMBL" id="MQY06544.1"/>
    </source>
</evidence>
<name>A0A7K0C178_9ACTN</name>